<evidence type="ECO:0000256" key="4">
    <source>
        <dbReference type="ARBA" id="ARBA00022516"/>
    </source>
</evidence>
<dbReference type="SUPFAM" id="SSF53659">
    <property type="entry name" value="Isocitrate/Isopropylmalate dehydrogenase-like"/>
    <property type="match status" value="1"/>
</dbReference>
<dbReference type="GO" id="GO:0043811">
    <property type="term" value="F:phosphate:acyl-[acyl carrier protein] acyltransferase activity"/>
    <property type="evidence" value="ECO:0007669"/>
    <property type="project" value="UniProtKB-EC"/>
</dbReference>
<evidence type="ECO:0000313" key="11">
    <source>
        <dbReference type="EMBL" id="VAX32409.1"/>
    </source>
</evidence>
<evidence type="ECO:0000256" key="6">
    <source>
        <dbReference type="ARBA" id="ARBA00023098"/>
    </source>
</evidence>
<name>A0A3B1CQM0_9ZZZZ</name>
<dbReference type="PANTHER" id="PTHR30100:SF1">
    <property type="entry name" value="PHOSPHATE ACYLTRANSFERASE"/>
    <property type="match status" value="1"/>
</dbReference>
<keyword evidence="3" id="KW-0963">Cytoplasm</keyword>
<keyword evidence="4" id="KW-0444">Lipid biosynthesis</keyword>
<dbReference type="GO" id="GO:0008654">
    <property type="term" value="P:phospholipid biosynthetic process"/>
    <property type="evidence" value="ECO:0007669"/>
    <property type="project" value="UniProtKB-KW"/>
</dbReference>
<keyword evidence="8" id="KW-1208">Phospholipid metabolism</keyword>
<gene>
    <name evidence="11" type="ORF">MNBD_NITROSPIRAE02-618</name>
</gene>
<evidence type="ECO:0000256" key="1">
    <source>
        <dbReference type="ARBA" id="ARBA00001232"/>
    </source>
</evidence>
<sequence length="342" mass="36817">MKIVLDAMGGDYAPRVTVEGAVETVNDTEDIEVILIGREDLITEELRHKRYPPDRISVRHASQLIAMDEPISVAVRRKKDSSIRRGIEMVKKGEAHAFVSAGHSGAVMAFALLLLGTSEGVNRPAIATTMPTLKGPFVLIDAGANVDSEALNLLQFALMGNAYCGNVLGVQKPRVALLSIGEEDTKGNELTKEAFRLIKNSGLHFVGNIEGKDIFSGNVDVVVCDGFIGNVVLKVSEGLAETIMKMLKQEIADIATGRLAYLFMKPALKNFKKKTDYAEYGGAPLLGIRGTCIISHGRSSSKAIRNALKTANISARLRVDEIISSELKKKSRTSGPVAKATA</sequence>
<dbReference type="GO" id="GO:0006633">
    <property type="term" value="P:fatty acid biosynthetic process"/>
    <property type="evidence" value="ECO:0007669"/>
    <property type="project" value="InterPro"/>
</dbReference>
<comment type="subcellular location">
    <subcellularLocation>
        <location evidence="2">Cytoplasm</location>
    </subcellularLocation>
</comment>
<dbReference type="HAMAP" id="MF_00019">
    <property type="entry name" value="PlsX"/>
    <property type="match status" value="1"/>
</dbReference>
<comment type="catalytic activity">
    <reaction evidence="1">
        <text>a fatty acyl-[ACP] + phosphate = an acyl phosphate + holo-[ACP]</text>
        <dbReference type="Rhea" id="RHEA:42292"/>
        <dbReference type="Rhea" id="RHEA-COMP:9685"/>
        <dbReference type="Rhea" id="RHEA-COMP:14125"/>
        <dbReference type="ChEBI" id="CHEBI:43474"/>
        <dbReference type="ChEBI" id="CHEBI:59918"/>
        <dbReference type="ChEBI" id="CHEBI:64479"/>
        <dbReference type="ChEBI" id="CHEBI:138651"/>
        <dbReference type="EC" id="2.3.1.274"/>
    </reaction>
</comment>
<reference evidence="11" key="1">
    <citation type="submission" date="2018-06" db="EMBL/GenBank/DDBJ databases">
        <authorList>
            <person name="Zhirakovskaya E."/>
        </authorList>
    </citation>
    <scope>NUCLEOTIDE SEQUENCE</scope>
</reference>
<evidence type="ECO:0000256" key="7">
    <source>
        <dbReference type="ARBA" id="ARBA00023209"/>
    </source>
</evidence>
<comment type="subunit">
    <text evidence="10">Homodimer. Probably interacts with PlsY.</text>
</comment>
<evidence type="ECO:0000256" key="9">
    <source>
        <dbReference type="ARBA" id="ARBA00024069"/>
    </source>
</evidence>
<evidence type="ECO:0000256" key="8">
    <source>
        <dbReference type="ARBA" id="ARBA00023264"/>
    </source>
</evidence>
<keyword evidence="11" id="KW-0012">Acyltransferase</keyword>
<dbReference type="InterPro" id="IPR003664">
    <property type="entry name" value="FA_synthesis"/>
</dbReference>
<evidence type="ECO:0000256" key="2">
    <source>
        <dbReference type="ARBA" id="ARBA00004496"/>
    </source>
</evidence>
<dbReference type="Pfam" id="PF02504">
    <property type="entry name" value="FA_synthesis"/>
    <property type="match status" value="1"/>
</dbReference>
<dbReference type="EMBL" id="UOGH01000254">
    <property type="protein sequence ID" value="VAX32409.1"/>
    <property type="molecule type" value="Genomic_DNA"/>
</dbReference>
<dbReference type="PANTHER" id="PTHR30100">
    <property type="entry name" value="FATTY ACID/PHOSPHOLIPID SYNTHESIS PROTEIN PLSX"/>
    <property type="match status" value="1"/>
</dbReference>
<dbReference type="GO" id="GO:0005737">
    <property type="term" value="C:cytoplasm"/>
    <property type="evidence" value="ECO:0007669"/>
    <property type="project" value="UniProtKB-SubCell"/>
</dbReference>
<dbReference type="NCBIfam" id="TIGR00182">
    <property type="entry name" value="plsX"/>
    <property type="match status" value="1"/>
</dbReference>
<keyword evidence="5 11" id="KW-0808">Transferase</keyword>
<dbReference type="AlphaFoldDB" id="A0A3B1CQM0"/>
<dbReference type="PIRSF" id="PIRSF002465">
    <property type="entry name" value="Phsphlp_syn_PlsX"/>
    <property type="match status" value="1"/>
</dbReference>
<dbReference type="EC" id="2.3.1.274" evidence="9"/>
<keyword evidence="7" id="KW-0594">Phospholipid biosynthesis</keyword>
<dbReference type="InterPro" id="IPR012281">
    <property type="entry name" value="Phospholipid_synth_PlsX-like"/>
</dbReference>
<organism evidence="11">
    <name type="scientific">hydrothermal vent metagenome</name>
    <dbReference type="NCBI Taxonomy" id="652676"/>
    <lineage>
        <taxon>unclassified sequences</taxon>
        <taxon>metagenomes</taxon>
        <taxon>ecological metagenomes</taxon>
    </lineage>
</organism>
<proteinExistence type="inferred from homology"/>
<evidence type="ECO:0000256" key="10">
    <source>
        <dbReference type="ARBA" id="ARBA00046608"/>
    </source>
</evidence>
<evidence type="ECO:0000256" key="5">
    <source>
        <dbReference type="ARBA" id="ARBA00022679"/>
    </source>
</evidence>
<dbReference type="Gene3D" id="3.40.718.10">
    <property type="entry name" value="Isopropylmalate Dehydrogenase"/>
    <property type="match status" value="1"/>
</dbReference>
<keyword evidence="6" id="KW-0443">Lipid metabolism</keyword>
<evidence type="ECO:0000256" key="3">
    <source>
        <dbReference type="ARBA" id="ARBA00022490"/>
    </source>
</evidence>
<accession>A0A3B1CQM0</accession>
<protein>
    <recommendedName>
        <fullName evidence="9">phosphate acyltransferase</fullName>
        <ecNumber evidence="9">2.3.1.274</ecNumber>
    </recommendedName>
</protein>